<dbReference type="GO" id="GO:0006289">
    <property type="term" value="P:nucleotide-excision repair"/>
    <property type="evidence" value="ECO:0007669"/>
    <property type="project" value="InterPro"/>
</dbReference>
<dbReference type="Proteomes" id="UP000054053">
    <property type="component" value="Unassembled WGS sequence"/>
</dbReference>
<dbReference type="OrthoDB" id="300780at2759"/>
<dbReference type="SMART" id="SM01032">
    <property type="entry name" value="BHD_3"/>
    <property type="match status" value="1"/>
</dbReference>
<reference evidence="11" key="1">
    <citation type="journal article" date="2016" name="Genome Announc.">
        <title>Genome Sequence of Ustilaginoidea virens IPU010, a Rice Pathogenic Fungus Causing False Smut.</title>
        <authorList>
            <person name="Kumagai T."/>
            <person name="Ishii T."/>
            <person name="Terai G."/>
            <person name="Umemura M."/>
            <person name="Machida M."/>
            <person name="Asai K."/>
        </authorList>
    </citation>
    <scope>NUCLEOTIDE SEQUENCE [LARGE SCALE GENOMIC DNA]</scope>
    <source>
        <strain evidence="11">IPU010</strain>
    </source>
</reference>
<evidence type="ECO:0000256" key="6">
    <source>
        <dbReference type="SAM" id="Coils"/>
    </source>
</evidence>
<dbReference type="InterPro" id="IPR004583">
    <property type="entry name" value="DNA_repair_Rad4"/>
</dbReference>
<dbReference type="EMBL" id="CP072755">
    <property type="protein sequence ID" value="QUC20041.1"/>
    <property type="molecule type" value="Genomic_DNA"/>
</dbReference>
<dbReference type="SMART" id="SM01031">
    <property type="entry name" value="BHD_2"/>
    <property type="match status" value="1"/>
</dbReference>
<feature type="region of interest" description="Disordered" evidence="7">
    <location>
        <begin position="876"/>
        <end position="947"/>
    </location>
</feature>
<protein>
    <submittedName>
        <fullName evidence="11">Uncharacterized protein</fullName>
    </submittedName>
</protein>
<feature type="compositionally biased region" description="Polar residues" evidence="7">
    <location>
        <begin position="48"/>
        <end position="63"/>
    </location>
</feature>
<feature type="region of interest" description="Disordered" evidence="7">
    <location>
        <begin position="371"/>
        <end position="460"/>
    </location>
</feature>
<dbReference type="Gene3D" id="3.90.260.10">
    <property type="entry name" value="Transglutaminase-like"/>
    <property type="match status" value="1"/>
</dbReference>
<dbReference type="GO" id="GO:0000111">
    <property type="term" value="C:nucleotide-excision repair factor 2 complex"/>
    <property type="evidence" value="ECO:0007669"/>
    <property type="project" value="TreeGrafter"/>
</dbReference>
<evidence type="ECO:0000256" key="4">
    <source>
        <dbReference type="ARBA" id="ARBA00023204"/>
    </source>
</evidence>
<organism evidence="11 14">
    <name type="scientific">Ustilaginoidea virens</name>
    <name type="common">Rice false smut fungus</name>
    <name type="synonym">Villosiclava virens</name>
    <dbReference type="NCBI Taxonomy" id="1159556"/>
    <lineage>
        <taxon>Eukaryota</taxon>
        <taxon>Fungi</taxon>
        <taxon>Dikarya</taxon>
        <taxon>Ascomycota</taxon>
        <taxon>Pezizomycotina</taxon>
        <taxon>Sordariomycetes</taxon>
        <taxon>Hypocreomycetidae</taxon>
        <taxon>Hypocreales</taxon>
        <taxon>Clavicipitaceae</taxon>
        <taxon>Ustilaginoidea</taxon>
    </lineage>
</organism>
<evidence type="ECO:0000259" key="8">
    <source>
        <dbReference type="SMART" id="SM01030"/>
    </source>
</evidence>
<feature type="compositionally biased region" description="Basic and acidic residues" evidence="7">
    <location>
        <begin position="391"/>
        <end position="401"/>
    </location>
</feature>
<feature type="coiled-coil region" evidence="6">
    <location>
        <begin position="813"/>
        <end position="842"/>
    </location>
</feature>
<dbReference type="RefSeq" id="XP_042997714.1">
    <property type="nucleotide sequence ID" value="XM_043141780.1"/>
</dbReference>
<feature type="compositionally biased region" description="Acidic residues" evidence="7">
    <location>
        <begin position="68"/>
        <end position="83"/>
    </location>
</feature>
<dbReference type="KEGG" id="uvi:66065060"/>
<feature type="domain" description="Rad4 beta-hairpin" evidence="8">
    <location>
        <begin position="615"/>
        <end position="674"/>
    </location>
</feature>
<evidence type="ECO:0000256" key="3">
    <source>
        <dbReference type="ARBA" id="ARBA00022763"/>
    </source>
</evidence>
<dbReference type="InterPro" id="IPR018325">
    <property type="entry name" value="Rad4/PNGase_transGLS-fold"/>
</dbReference>
<comment type="similarity">
    <text evidence="2">Belongs to the XPC family.</text>
</comment>
<dbReference type="InterPro" id="IPR042488">
    <property type="entry name" value="Rad4_BHD3_sf"/>
</dbReference>
<dbReference type="STRING" id="1159556.A0A063C6Z1"/>
<dbReference type="GeneID" id="66065060"/>
<evidence type="ECO:0000313" key="11">
    <source>
        <dbReference type="EMBL" id="GAO14489.1"/>
    </source>
</evidence>
<dbReference type="PANTHER" id="PTHR12135">
    <property type="entry name" value="DNA REPAIR PROTEIN XP-C / RAD4"/>
    <property type="match status" value="1"/>
</dbReference>
<accession>A0A063C6Z1</accession>
<sequence length="947" mass="105630">MPPHVPRKRLRGTTDASDGESGSGKKRNRGPLILSARRKPTLYDDLDATTTPLSGNSAGSIFQASGVGDDDSSLTSFSDEDFEAGPPAKQPQVANGPSEDEDEDFEFEDVAAPAPSHSDVPFVSGDLELTLTKDSRTSLANLFGDKKGPSKRERKARIATHSLHVLTLLWHNAIRNSWLCDLEVQATMISHLSPKMWDEIDSWRRKSGIVAPAGRRSALPSPKGKSGEKDARKKRGRRDWEASARKLEEGAVDLSHGDPLFRLMQSLASWWKQRFKITAPGLRKRGYMTLERLDRLTKAYKENFAHQDQFGERVASLDEFRTSARTCQGSRDIGAQLFTALLRGLSMEARMVASLQPLGFGWSKSEDADAEKLDPAAEAPVTCAEQAAADTSRKNVLPDKSGHKHHVVSGPASRRSASSKAKAKPDPFPDSEDELRPEYLDTDDESVVSAGFTSKDTAPRLRQHDADLPFPHYWTEVLSPVTEKYLPVDAIVKNLVATNRELAESFEPRGQRADKAKQVIAYVVGYSADGTAKDVTVRYLKRKVLPGRTKGFRMPAERVVVGNNGRRAKKYHEFDWFQSALSGYRRGTKTHPLTEIDDEEDAVDLKPAKAEKKEVKEGEETLQHFKQSKEFVLERHLKREEALVPNATPVRKFKNKAKGGKMQEEDVYLRSDVVQVKSAETWHKQGRAPLAGEQPLKRVPYRAATLNRKREILEAEAATGEKVLQGLFSHHQTDWIIPPPIENGVIPKNEYGNIDLFAEHMCPEGAVHVPFRGVVKVCKRLKIDYAEAVVDFEFGHRMAVPVIQGVVIAQEHHDQVMAELEKDEAERRRKEDEKRRKASLSQWRRFIMGLRIVERIRQDYGDVDENATIFGRGKATGSVGHTGHAVGNDGKAGGGFIPDGYEEAHDDDDDDDDDDDEGRQHHASGFFPVGDEEMDDDGDEGLTVEHY</sequence>
<feature type="region of interest" description="Disordered" evidence="7">
    <location>
        <begin position="211"/>
        <end position="240"/>
    </location>
</feature>
<keyword evidence="13" id="KW-1185">Reference proteome</keyword>
<evidence type="ECO:0000256" key="5">
    <source>
        <dbReference type="ARBA" id="ARBA00023242"/>
    </source>
</evidence>
<dbReference type="Proteomes" id="UP000027002">
    <property type="component" value="Chromosome 3"/>
</dbReference>
<evidence type="ECO:0000313" key="14">
    <source>
        <dbReference type="Proteomes" id="UP000054053"/>
    </source>
</evidence>
<evidence type="ECO:0000313" key="12">
    <source>
        <dbReference type="EMBL" id="QUC20041.1"/>
    </source>
</evidence>
<feature type="domain" description="Rad4 beta-hairpin" evidence="10">
    <location>
        <begin position="746"/>
        <end position="820"/>
    </location>
</feature>
<evidence type="ECO:0000256" key="2">
    <source>
        <dbReference type="ARBA" id="ARBA00009525"/>
    </source>
</evidence>
<keyword evidence="5" id="KW-0539">Nucleus</keyword>
<evidence type="ECO:0000256" key="1">
    <source>
        <dbReference type="ARBA" id="ARBA00004123"/>
    </source>
</evidence>
<reference evidence="14" key="2">
    <citation type="journal article" date="2016" name="Genome Announc.">
        <title>Genome sequence of Ustilaginoidea virens IPU010, a rice pathogenic fungus causing false smut.</title>
        <authorList>
            <person name="Kumagai T."/>
            <person name="Ishii T."/>
            <person name="Terai G."/>
            <person name="Umemura M."/>
            <person name="Machida M."/>
            <person name="Asai K."/>
        </authorList>
    </citation>
    <scope>NUCLEOTIDE SEQUENCE [LARGE SCALE GENOMIC DNA]</scope>
    <source>
        <strain evidence="14">IPU010</strain>
    </source>
</reference>
<dbReference type="SUPFAM" id="SSF54001">
    <property type="entry name" value="Cysteine proteinases"/>
    <property type="match status" value="1"/>
</dbReference>
<feature type="compositionally biased region" description="Acidic residues" evidence="7">
    <location>
        <begin position="900"/>
        <end position="917"/>
    </location>
</feature>
<dbReference type="Pfam" id="PF10403">
    <property type="entry name" value="BHD_1"/>
    <property type="match status" value="1"/>
</dbReference>
<dbReference type="EMBL" id="BBTG02000015">
    <property type="protein sequence ID" value="GAO14489.1"/>
    <property type="molecule type" value="Genomic_DNA"/>
</dbReference>
<keyword evidence="6" id="KW-0175">Coiled coil</keyword>
<dbReference type="GO" id="GO:0005737">
    <property type="term" value="C:cytoplasm"/>
    <property type="evidence" value="ECO:0007669"/>
    <property type="project" value="TreeGrafter"/>
</dbReference>
<dbReference type="InterPro" id="IPR018328">
    <property type="entry name" value="Rad4_beta-hairpin_dom3"/>
</dbReference>
<evidence type="ECO:0000313" key="13">
    <source>
        <dbReference type="Proteomes" id="UP000027002"/>
    </source>
</evidence>
<dbReference type="InterPro" id="IPR018326">
    <property type="entry name" value="Rad4_beta-hairpin_dom1"/>
</dbReference>
<name>A0A063C6Z1_USTVR</name>
<feature type="compositionally biased region" description="Acidic residues" evidence="7">
    <location>
        <begin position="930"/>
        <end position="947"/>
    </location>
</feature>
<dbReference type="GO" id="GO:0003697">
    <property type="term" value="F:single-stranded DNA binding"/>
    <property type="evidence" value="ECO:0007669"/>
    <property type="project" value="TreeGrafter"/>
</dbReference>
<reference evidence="12" key="3">
    <citation type="submission" date="2020-03" db="EMBL/GenBank/DDBJ databases">
        <title>A mixture of massive structural variations and highly conserved coding sequences in Ustilaginoidea virens genome.</title>
        <authorList>
            <person name="Zhang K."/>
            <person name="Zhao Z."/>
            <person name="Zhang Z."/>
            <person name="Li Y."/>
            <person name="Hsiang T."/>
            <person name="Sun W."/>
        </authorList>
    </citation>
    <scope>NUCLEOTIDE SEQUENCE</scope>
    <source>
        <strain evidence="12">UV-8b</strain>
    </source>
</reference>
<dbReference type="InterPro" id="IPR018327">
    <property type="entry name" value="BHD_2"/>
</dbReference>
<evidence type="ECO:0000256" key="7">
    <source>
        <dbReference type="SAM" id="MobiDB-lite"/>
    </source>
</evidence>
<dbReference type="Gene3D" id="2.20.20.110">
    <property type="entry name" value="Rad4, beta-hairpin domain BHD1"/>
    <property type="match status" value="1"/>
</dbReference>
<dbReference type="GO" id="GO:0071942">
    <property type="term" value="C:XPC complex"/>
    <property type="evidence" value="ECO:0007669"/>
    <property type="project" value="TreeGrafter"/>
</dbReference>
<dbReference type="Pfam" id="PF03835">
    <property type="entry name" value="Rad4"/>
    <property type="match status" value="1"/>
</dbReference>
<gene>
    <name evidence="12" type="ORF">UV8b_04282</name>
    <name evidence="11" type="ORF">UVI_02032010</name>
</gene>
<dbReference type="Gene3D" id="3.30.70.2460">
    <property type="entry name" value="Rad4, beta-hairpin domain BHD3"/>
    <property type="match status" value="1"/>
</dbReference>
<dbReference type="InterPro" id="IPR036985">
    <property type="entry name" value="Transglutaminase-like_sf"/>
</dbReference>
<dbReference type="HOGENOM" id="CLU_003639_0_2_1"/>
<evidence type="ECO:0000259" key="10">
    <source>
        <dbReference type="SMART" id="SM01032"/>
    </source>
</evidence>
<feature type="compositionally biased region" description="Basic residues" evidence="7">
    <location>
        <begin position="1"/>
        <end position="11"/>
    </location>
</feature>
<keyword evidence="3" id="KW-0227">DNA damage</keyword>
<evidence type="ECO:0000259" key="9">
    <source>
        <dbReference type="SMART" id="SM01031"/>
    </source>
</evidence>
<dbReference type="Pfam" id="PF10405">
    <property type="entry name" value="BHD_3"/>
    <property type="match status" value="1"/>
</dbReference>
<dbReference type="SMART" id="SM01030">
    <property type="entry name" value="BHD_1"/>
    <property type="match status" value="1"/>
</dbReference>
<dbReference type="InterPro" id="IPR038765">
    <property type="entry name" value="Papain-like_cys_pep_sf"/>
</dbReference>
<dbReference type="Pfam" id="PF10404">
    <property type="entry name" value="BHD_2"/>
    <property type="match status" value="1"/>
</dbReference>
<comment type="subcellular location">
    <subcellularLocation>
        <location evidence="1">Nucleus</location>
    </subcellularLocation>
</comment>
<dbReference type="FunFam" id="3.30.70.2460:FF:000001">
    <property type="entry name" value="DNA repair protein Rad4 family"/>
    <property type="match status" value="1"/>
</dbReference>
<keyword evidence="4" id="KW-0234">DNA repair</keyword>
<feature type="region of interest" description="Disordered" evidence="7">
    <location>
        <begin position="1"/>
        <end position="104"/>
    </location>
</feature>
<proteinExistence type="inferred from homology"/>
<dbReference type="AlphaFoldDB" id="A0A063C6Z1"/>
<feature type="domain" description="Rad4 beta-hairpin" evidence="9">
    <location>
        <begin position="676"/>
        <end position="739"/>
    </location>
</feature>
<dbReference type="PANTHER" id="PTHR12135:SF2">
    <property type="entry name" value="DNA REPAIR PROTEIN RAD34"/>
    <property type="match status" value="1"/>
</dbReference>
<dbReference type="GO" id="GO:0006298">
    <property type="term" value="P:mismatch repair"/>
    <property type="evidence" value="ECO:0007669"/>
    <property type="project" value="TreeGrafter"/>
</dbReference>
<dbReference type="GO" id="GO:0003684">
    <property type="term" value="F:damaged DNA binding"/>
    <property type="evidence" value="ECO:0007669"/>
    <property type="project" value="InterPro"/>
</dbReference>